<evidence type="ECO:0000313" key="3">
    <source>
        <dbReference type="EMBL" id="TGC79875.1"/>
    </source>
</evidence>
<protein>
    <submittedName>
        <fullName evidence="3">Osmotically-inducible lipoprotein OsmB</fullName>
    </submittedName>
</protein>
<evidence type="ECO:0000313" key="4">
    <source>
        <dbReference type="Proteomes" id="UP000298491"/>
    </source>
</evidence>
<reference evidence="3 4" key="1">
    <citation type="submission" date="2018-03" db="EMBL/GenBank/DDBJ databases">
        <title>Non-Typhoidal Salmonella genome sequencing and assembly.</title>
        <authorList>
            <person name="Matchawe C."/>
        </authorList>
    </citation>
    <scope>NUCLEOTIDE SEQUENCE [LARGE SCALE GENOMIC DNA]</scope>
    <source>
        <strain evidence="3 4">35dea</strain>
    </source>
</reference>
<dbReference type="NCBIfam" id="NF007830">
    <property type="entry name" value="PRK10540.1"/>
    <property type="match status" value="1"/>
</dbReference>
<dbReference type="Proteomes" id="UP000298491">
    <property type="component" value="Unassembled WGS sequence"/>
</dbReference>
<proteinExistence type="predicted"/>
<keyword evidence="2" id="KW-0732">Signal</keyword>
<feature type="chain" id="PRO_5024852032" evidence="2">
    <location>
        <begin position="24"/>
        <end position="81"/>
    </location>
</feature>
<feature type="compositionally biased region" description="Low complexity" evidence="1">
    <location>
        <begin position="71"/>
        <end position="81"/>
    </location>
</feature>
<dbReference type="AlphaFoldDB" id="A0A659Q0M6"/>
<evidence type="ECO:0000256" key="1">
    <source>
        <dbReference type="SAM" id="MobiDB-lite"/>
    </source>
</evidence>
<dbReference type="PROSITE" id="PS51257">
    <property type="entry name" value="PROKAR_LIPOPROTEIN"/>
    <property type="match status" value="1"/>
</dbReference>
<feature type="region of interest" description="Disordered" evidence="1">
    <location>
        <begin position="59"/>
        <end position="81"/>
    </location>
</feature>
<dbReference type="EMBL" id="PYKB01001380">
    <property type="protein sequence ID" value="TGC79875.1"/>
    <property type="molecule type" value="Genomic_DNA"/>
</dbReference>
<gene>
    <name evidence="3" type="ORF">C9F09_23810</name>
</gene>
<keyword evidence="3" id="KW-0449">Lipoprotein</keyword>
<comment type="caution">
    <text evidence="3">The sequence shown here is derived from an EMBL/GenBank/DDBJ whole genome shotgun (WGS) entry which is preliminary data.</text>
</comment>
<feature type="signal peptide" evidence="2">
    <location>
        <begin position="1"/>
        <end position="23"/>
    </location>
</feature>
<sequence length="81" mass="7785">MFMTSKKMAAAVLAITVAMSLSACSNWSKRDRNTAIGAGAGALGGAVLTDGSPLGTLGGAAVGGGSGREGGLSASRGDLDR</sequence>
<name>A0A659Q0M6_SALET</name>
<evidence type="ECO:0000256" key="2">
    <source>
        <dbReference type="SAM" id="SignalP"/>
    </source>
</evidence>
<feature type="non-terminal residue" evidence="3">
    <location>
        <position position="81"/>
    </location>
</feature>
<feature type="compositionally biased region" description="Gly residues" evidence="1">
    <location>
        <begin position="59"/>
        <end position="70"/>
    </location>
</feature>
<organism evidence="3 4">
    <name type="scientific">Salmonella enterica subsp. enterica serovar Wilhelmsburg</name>
    <dbReference type="NCBI Taxonomy" id="1960126"/>
    <lineage>
        <taxon>Bacteria</taxon>
        <taxon>Pseudomonadati</taxon>
        <taxon>Pseudomonadota</taxon>
        <taxon>Gammaproteobacteria</taxon>
        <taxon>Enterobacterales</taxon>
        <taxon>Enterobacteriaceae</taxon>
        <taxon>Salmonella</taxon>
    </lineage>
</organism>
<accession>A0A659Q0M6</accession>